<comment type="caution">
    <text evidence="1">The sequence shown here is derived from an EMBL/GenBank/DDBJ whole genome shotgun (WGS) entry which is preliminary data.</text>
</comment>
<proteinExistence type="predicted"/>
<dbReference type="Proteomes" id="UP000593576">
    <property type="component" value="Unassembled WGS sequence"/>
</dbReference>
<accession>A0A7J9MJ54</accession>
<evidence type="ECO:0000313" key="1">
    <source>
        <dbReference type="EMBL" id="MBA0870988.1"/>
    </source>
</evidence>
<dbReference type="AlphaFoldDB" id="A0A7J9MJ54"/>
<name>A0A7J9MJ54_GOSSC</name>
<gene>
    <name evidence="1" type="ORF">Goshw_019736</name>
</gene>
<protein>
    <submittedName>
        <fullName evidence="1">Uncharacterized protein</fullName>
    </submittedName>
</protein>
<reference evidence="1 2" key="1">
    <citation type="journal article" date="2019" name="Genome Biol. Evol.">
        <title>Insights into the evolution of the New World diploid cottons (Gossypium, subgenus Houzingenia) based on genome sequencing.</title>
        <authorList>
            <person name="Grover C.E."/>
            <person name="Arick M.A. 2nd"/>
            <person name="Thrash A."/>
            <person name="Conover J.L."/>
            <person name="Sanders W.S."/>
            <person name="Peterson D.G."/>
            <person name="Frelichowski J.E."/>
            <person name="Scheffler J.A."/>
            <person name="Scheffler B.E."/>
            <person name="Wendel J.F."/>
        </authorList>
    </citation>
    <scope>NUCLEOTIDE SEQUENCE [LARGE SCALE GENOMIC DNA]</scope>
    <source>
        <strain evidence="1">1</strain>
        <tissue evidence="1">Leaf</tissue>
    </source>
</reference>
<dbReference type="EMBL" id="JABFAF010000011">
    <property type="protein sequence ID" value="MBA0870988.1"/>
    <property type="molecule type" value="Genomic_DNA"/>
</dbReference>
<evidence type="ECO:0000313" key="2">
    <source>
        <dbReference type="Proteomes" id="UP000593576"/>
    </source>
</evidence>
<feature type="non-terminal residue" evidence="1">
    <location>
        <position position="1"/>
    </location>
</feature>
<sequence>MRLWITAMAMGQALQKIVLMTRTVKSFSSSYPTNAPSHLFFKTRIALTYSFCVGEMRRIARRGKRKKRENKGGKQSRGIKQCDCCCCSRVQTDGCCRWEVPRIEVKQQWQPQGHRLEDMVWVLVWQNLDGERLE</sequence>
<organism evidence="1 2">
    <name type="scientific">Gossypium schwendimanii</name>
    <name type="common">Cotton</name>
    <dbReference type="NCBI Taxonomy" id="34291"/>
    <lineage>
        <taxon>Eukaryota</taxon>
        <taxon>Viridiplantae</taxon>
        <taxon>Streptophyta</taxon>
        <taxon>Embryophyta</taxon>
        <taxon>Tracheophyta</taxon>
        <taxon>Spermatophyta</taxon>
        <taxon>Magnoliopsida</taxon>
        <taxon>eudicotyledons</taxon>
        <taxon>Gunneridae</taxon>
        <taxon>Pentapetalae</taxon>
        <taxon>rosids</taxon>
        <taxon>malvids</taxon>
        <taxon>Malvales</taxon>
        <taxon>Malvaceae</taxon>
        <taxon>Malvoideae</taxon>
        <taxon>Gossypium</taxon>
    </lineage>
</organism>
<keyword evidence="2" id="KW-1185">Reference proteome</keyword>